<protein>
    <submittedName>
        <fullName evidence="1">Uncharacterized protein</fullName>
    </submittedName>
</protein>
<gene>
    <name evidence="1" type="ORF">ASPBRDRAFT_48800</name>
</gene>
<evidence type="ECO:0000313" key="2">
    <source>
        <dbReference type="Proteomes" id="UP000184499"/>
    </source>
</evidence>
<dbReference type="EMBL" id="KV878698">
    <property type="protein sequence ID" value="OJJ66510.1"/>
    <property type="molecule type" value="Genomic_DNA"/>
</dbReference>
<proteinExistence type="predicted"/>
<reference evidence="2" key="1">
    <citation type="journal article" date="2017" name="Genome Biol.">
        <title>Comparative genomics reveals high biological diversity and specific adaptations in the industrially and medically important fungal genus Aspergillus.</title>
        <authorList>
            <person name="de Vries R.P."/>
            <person name="Riley R."/>
            <person name="Wiebenga A."/>
            <person name="Aguilar-Osorio G."/>
            <person name="Amillis S."/>
            <person name="Uchima C.A."/>
            <person name="Anderluh G."/>
            <person name="Asadollahi M."/>
            <person name="Askin M."/>
            <person name="Barry K."/>
            <person name="Battaglia E."/>
            <person name="Bayram O."/>
            <person name="Benocci T."/>
            <person name="Braus-Stromeyer S.A."/>
            <person name="Caldana C."/>
            <person name="Canovas D."/>
            <person name="Cerqueira G.C."/>
            <person name="Chen F."/>
            <person name="Chen W."/>
            <person name="Choi C."/>
            <person name="Clum A."/>
            <person name="Dos Santos R.A."/>
            <person name="Damasio A.R."/>
            <person name="Diallinas G."/>
            <person name="Emri T."/>
            <person name="Fekete E."/>
            <person name="Flipphi M."/>
            <person name="Freyberg S."/>
            <person name="Gallo A."/>
            <person name="Gournas C."/>
            <person name="Habgood R."/>
            <person name="Hainaut M."/>
            <person name="Harispe M.L."/>
            <person name="Henrissat B."/>
            <person name="Hilden K.S."/>
            <person name="Hope R."/>
            <person name="Hossain A."/>
            <person name="Karabika E."/>
            <person name="Karaffa L."/>
            <person name="Karanyi Z."/>
            <person name="Krasevec N."/>
            <person name="Kuo A."/>
            <person name="Kusch H."/>
            <person name="LaButti K."/>
            <person name="Lagendijk E.L."/>
            <person name="Lapidus A."/>
            <person name="Levasseur A."/>
            <person name="Lindquist E."/>
            <person name="Lipzen A."/>
            <person name="Logrieco A.F."/>
            <person name="MacCabe A."/>
            <person name="Maekelae M.R."/>
            <person name="Malavazi I."/>
            <person name="Melin P."/>
            <person name="Meyer V."/>
            <person name="Mielnichuk N."/>
            <person name="Miskei M."/>
            <person name="Molnar A.P."/>
            <person name="Mule G."/>
            <person name="Ngan C.Y."/>
            <person name="Orejas M."/>
            <person name="Orosz E."/>
            <person name="Ouedraogo J.P."/>
            <person name="Overkamp K.M."/>
            <person name="Park H.-S."/>
            <person name="Perrone G."/>
            <person name="Piumi F."/>
            <person name="Punt P.J."/>
            <person name="Ram A.F."/>
            <person name="Ramon A."/>
            <person name="Rauscher S."/>
            <person name="Record E."/>
            <person name="Riano-Pachon D.M."/>
            <person name="Robert V."/>
            <person name="Roehrig J."/>
            <person name="Ruller R."/>
            <person name="Salamov A."/>
            <person name="Salih N.S."/>
            <person name="Samson R.A."/>
            <person name="Sandor E."/>
            <person name="Sanguinetti M."/>
            <person name="Schuetze T."/>
            <person name="Sepcic K."/>
            <person name="Shelest E."/>
            <person name="Sherlock G."/>
            <person name="Sophianopoulou V."/>
            <person name="Squina F.M."/>
            <person name="Sun H."/>
            <person name="Susca A."/>
            <person name="Todd R.B."/>
            <person name="Tsang A."/>
            <person name="Unkles S.E."/>
            <person name="van de Wiele N."/>
            <person name="van Rossen-Uffink D."/>
            <person name="Oliveira J.V."/>
            <person name="Vesth T.C."/>
            <person name="Visser J."/>
            <person name="Yu J.-H."/>
            <person name="Zhou M."/>
            <person name="Andersen M.R."/>
            <person name="Archer D.B."/>
            <person name="Baker S.E."/>
            <person name="Benoit I."/>
            <person name="Brakhage A.A."/>
            <person name="Braus G.H."/>
            <person name="Fischer R."/>
            <person name="Frisvad J.C."/>
            <person name="Goldman G.H."/>
            <person name="Houbraken J."/>
            <person name="Oakley B."/>
            <person name="Pocsi I."/>
            <person name="Scazzocchio C."/>
            <person name="Seiboth B."/>
            <person name="vanKuyk P.A."/>
            <person name="Wortman J."/>
            <person name="Dyer P.S."/>
            <person name="Grigoriev I.V."/>
        </authorList>
    </citation>
    <scope>NUCLEOTIDE SEQUENCE [LARGE SCALE GENOMIC DNA]</scope>
    <source>
        <strain evidence="2">CBS 101740 / IMI 381727 / IBT 21946</strain>
    </source>
</reference>
<organism evidence="1 2">
    <name type="scientific">Aspergillus brasiliensis (strain CBS 101740 / IMI 381727 / IBT 21946)</name>
    <dbReference type="NCBI Taxonomy" id="767769"/>
    <lineage>
        <taxon>Eukaryota</taxon>
        <taxon>Fungi</taxon>
        <taxon>Dikarya</taxon>
        <taxon>Ascomycota</taxon>
        <taxon>Pezizomycotina</taxon>
        <taxon>Eurotiomycetes</taxon>
        <taxon>Eurotiomycetidae</taxon>
        <taxon>Eurotiales</taxon>
        <taxon>Aspergillaceae</taxon>
        <taxon>Aspergillus</taxon>
        <taxon>Aspergillus subgen. Circumdati</taxon>
    </lineage>
</organism>
<evidence type="ECO:0000313" key="1">
    <source>
        <dbReference type="EMBL" id="OJJ66510.1"/>
    </source>
</evidence>
<dbReference type="OrthoDB" id="5368615at2759"/>
<dbReference type="Proteomes" id="UP000184499">
    <property type="component" value="Unassembled WGS sequence"/>
</dbReference>
<dbReference type="AlphaFoldDB" id="A0A1L9U4B3"/>
<dbReference type="OMA" id="TRNLNSC"/>
<dbReference type="VEuPathDB" id="FungiDB:ASPBRDRAFT_48800"/>
<dbReference type="RefSeq" id="XP_067473760.1">
    <property type="nucleotide sequence ID" value="XM_067626164.1"/>
</dbReference>
<dbReference type="GeneID" id="93578652"/>
<keyword evidence="2" id="KW-1185">Reference proteome</keyword>
<name>A0A1L9U4B3_ASPBC</name>
<sequence length="179" mass="19698">MSTSIFVQAMADGEAVEVHMNKADFVSFADGQLKRSIGTRNLNSCTAVALVSNKGAMLAHITPLPGPTNDPYAGENHVRERMTEFLDLYVAQKDFRLSPDVKKSGVVCGIYMGQVALPDQVIFIESVLLENLEDNPRPKLIPYSIDLGGHSRAAEGTVFIDGRHATPKVYVEDEDQDWF</sequence>
<accession>A0A1L9U4B3</accession>